<protein>
    <submittedName>
        <fullName evidence="1">Uncharacterized protein</fullName>
    </submittedName>
</protein>
<evidence type="ECO:0000313" key="1">
    <source>
        <dbReference type="EMBL" id="MFC6199545.1"/>
    </source>
</evidence>
<dbReference type="RefSeq" id="WP_377380671.1">
    <property type="nucleotide sequence ID" value="NZ_JBHSSW010000055.1"/>
</dbReference>
<accession>A0ABW1SDA7</accession>
<comment type="caution">
    <text evidence="1">The sequence shown here is derived from an EMBL/GenBank/DDBJ whole genome shotgun (WGS) entry which is preliminary data.</text>
</comment>
<gene>
    <name evidence="1" type="ORF">ACFQDM_15790</name>
</gene>
<dbReference type="Proteomes" id="UP001596303">
    <property type="component" value="Unassembled WGS sequence"/>
</dbReference>
<sequence>MSLAIPPVIISEDVAQVVNEGGSVIIICQESVSKKGTSAVGKWIYEVVSADKKSKRLLVYKVRNKPETSLTVSGVASKLMLWGFPGLIMPFEKGQCFEIFKDGRYLVDWRSDS</sequence>
<dbReference type="EMBL" id="JBHSSW010000055">
    <property type="protein sequence ID" value="MFC6199545.1"/>
    <property type="molecule type" value="Genomic_DNA"/>
</dbReference>
<proteinExistence type="predicted"/>
<organism evidence="1 2">
    <name type="scientific">Ponticaulis profundi</name>
    <dbReference type="NCBI Taxonomy" id="2665222"/>
    <lineage>
        <taxon>Bacteria</taxon>
        <taxon>Pseudomonadati</taxon>
        <taxon>Pseudomonadota</taxon>
        <taxon>Alphaproteobacteria</taxon>
        <taxon>Hyphomonadales</taxon>
        <taxon>Hyphomonadaceae</taxon>
        <taxon>Ponticaulis</taxon>
    </lineage>
</organism>
<reference evidence="2" key="1">
    <citation type="journal article" date="2019" name="Int. J. Syst. Evol. Microbiol.">
        <title>The Global Catalogue of Microorganisms (GCM) 10K type strain sequencing project: providing services to taxonomists for standard genome sequencing and annotation.</title>
        <authorList>
            <consortium name="The Broad Institute Genomics Platform"/>
            <consortium name="The Broad Institute Genome Sequencing Center for Infectious Disease"/>
            <person name="Wu L."/>
            <person name="Ma J."/>
        </authorList>
    </citation>
    <scope>NUCLEOTIDE SEQUENCE [LARGE SCALE GENOMIC DNA]</scope>
    <source>
        <strain evidence="2">CGMCC-1.15741</strain>
    </source>
</reference>
<name>A0ABW1SDA7_9PROT</name>
<evidence type="ECO:0000313" key="2">
    <source>
        <dbReference type="Proteomes" id="UP001596303"/>
    </source>
</evidence>
<keyword evidence="2" id="KW-1185">Reference proteome</keyword>